<feature type="non-terminal residue" evidence="1">
    <location>
        <position position="1"/>
    </location>
</feature>
<organism evidence="1 2">
    <name type="scientific">Streptococcus salivarius</name>
    <dbReference type="NCBI Taxonomy" id="1304"/>
    <lineage>
        <taxon>Bacteria</taxon>
        <taxon>Bacillati</taxon>
        <taxon>Bacillota</taxon>
        <taxon>Bacilli</taxon>
        <taxon>Lactobacillales</taxon>
        <taxon>Streptococcaceae</taxon>
        <taxon>Streptococcus</taxon>
    </lineage>
</organism>
<comment type="caution">
    <text evidence="1">The sequence shown here is derived from an EMBL/GenBank/DDBJ whole genome shotgun (WGS) entry which is preliminary data.</text>
</comment>
<accession>A0AAX2UZG5</accession>
<sequence>VLCVSFFRRGFVGEWLAYAQWRKTKENNS</sequence>
<gene>
    <name evidence="1" type="ORF">FBF48_10945</name>
</gene>
<reference evidence="1 2" key="1">
    <citation type="submission" date="2019-06" db="EMBL/GenBank/DDBJ databases">
        <title>Genome Announcement To Ensure Probiotic Safety of Streptococcus salivarius UBSS01.</title>
        <authorList>
            <person name="Sulthana A."/>
            <person name="Lakshmi S.G."/>
            <person name="Madempudi R.S."/>
        </authorList>
    </citation>
    <scope>NUCLEOTIDE SEQUENCE [LARGE SCALE GENOMIC DNA]</scope>
    <source>
        <strain evidence="1 2">UBSS01</strain>
    </source>
</reference>
<proteinExistence type="predicted"/>
<evidence type="ECO:0000313" key="2">
    <source>
        <dbReference type="Proteomes" id="UP000308186"/>
    </source>
</evidence>
<protein>
    <submittedName>
        <fullName evidence="1">Branched-chain amino acid ABC transporter permease</fullName>
    </submittedName>
</protein>
<evidence type="ECO:0000313" key="1">
    <source>
        <dbReference type="EMBL" id="TNF64421.1"/>
    </source>
</evidence>
<dbReference type="AlphaFoldDB" id="A0AAX2UZG5"/>
<dbReference type="EMBL" id="VDCW01000133">
    <property type="protein sequence ID" value="TNF64421.1"/>
    <property type="molecule type" value="Genomic_DNA"/>
</dbReference>
<dbReference type="Proteomes" id="UP000308186">
    <property type="component" value="Unassembled WGS sequence"/>
</dbReference>
<name>A0AAX2UZG5_STRSL</name>